<organism evidence="4">
    <name type="scientific">freshwater metagenome</name>
    <dbReference type="NCBI Taxonomy" id="449393"/>
    <lineage>
        <taxon>unclassified sequences</taxon>
        <taxon>metagenomes</taxon>
        <taxon>ecological metagenomes</taxon>
    </lineage>
</organism>
<dbReference type="Gene3D" id="2.60.200.20">
    <property type="match status" value="1"/>
</dbReference>
<dbReference type="PROSITE" id="PS50006">
    <property type="entry name" value="FHA_DOMAIN"/>
    <property type="match status" value="1"/>
</dbReference>
<evidence type="ECO:0000259" key="1">
    <source>
        <dbReference type="PROSITE" id="PS50006"/>
    </source>
</evidence>
<proteinExistence type="predicted"/>
<dbReference type="InterPro" id="IPR000253">
    <property type="entry name" value="FHA_dom"/>
</dbReference>
<sequence length="153" mass="16331">MDQSGNELTSTLHLSSRESAAATPGVLEEYISSLATDDQAVVREIQSLQGDKAMILIYRGEGKGSRFLITSEGVTIGRSSASSIFLDDVTVSRSHAVVEKQVVDFMLRDSGSLNGTYVNGEPATEVVLHSGDEIQIGKFHLLFVSGALPSKSN</sequence>
<reference evidence="4" key="1">
    <citation type="submission" date="2020-05" db="EMBL/GenBank/DDBJ databases">
        <authorList>
            <person name="Chiriac C."/>
            <person name="Salcher M."/>
            <person name="Ghai R."/>
            <person name="Kavagutti S V."/>
        </authorList>
    </citation>
    <scope>NUCLEOTIDE SEQUENCE</scope>
</reference>
<feature type="domain" description="FHA" evidence="1">
    <location>
        <begin position="74"/>
        <end position="123"/>
    </location>
</feature>
<dbReference type="PANTHER" id="PTHR23308">
    <property type="entry name" value="NUCLEAR INHIBITOR OF PROTEIN PHOSPHATASE-1"/>
    <property type="match status" value="1"/>
</dbReference>
<dbReference type="InterPro" id="IPR008984">
    <property type="entry name" value="SMAD_FHA_dom_sf"/>
</dbReference>
<dbReference type="EMBL" id="CAEZWQ010000006">
    <property type="protein sequence ID" value="CAB4654586.1"/>
    <property type="molecule type" value="Genomic_DNA"/>
</dbReference>
<dbReference type="SMART" id="SM00240">
    <property type="entry name" value="FHA"/>
    <property type="match status" value="1"/>
</dbReference>
<evidence type="ECO:0000313" key="3">
    <source>
        <dbReference type="EMBL" id="CAB4654586.1"/>
    </source>
</evidence>
<evidence type="ECO:0000313" key="2">
    <source>
        <dbReference type="EMBL" id="CAB4583067.1"/>
    </source>
</evidence>
<protein>
    <submittedName>
        <fullName evidence="4">Unannotated protein</fullName>
    </submittedName>
</protein>
<accession>A0A6J6SYT9</accession>
<dbReference type="AlphaFoldDB" id="A0A6J6SYT9"/>
<dbReference type="SUPFAM" id="SSF49879">
    <property type="entry name" value="SMAD/FHA domain"/>
    <property type="match status" value="1"/>
</dbReference>
<dbReference type="EMBL" id="CAEZUG010000001">
    <property type="protein sequence ID" value="CAB4583067.1"/>
    <property type="molecule type" value="Genomic_DNA"/>
</dbReference>
<gene>
    <name evidence="2" type="ORF">UFOPK1795_00030</name>
    <name evidence="3" type="ORF">UFOPK2275_00142</name>
    <name evidence="4" type="ORF">UFOPK2816_00221</name>
</gene>
<dbReference type="InterPro" id="IPR050923">
    <property type="entry name" value="Cell_Proc_Reg/RNA_Proc"/>
</dbReference>
<name>A0A6J6SYT9_9ZZZZ</name>
<dbReference type="EMBL" id="CAEZZB010000011">
    <property type="protein sequence ID" value="CAB4740030.1"/>
    <property type="molecule type" value="Genomic_DNA"/>
</dbReference>
<evidence type="ECO:0000313" key="4">
    <source>
        <dbReference type="EMBL" id="CAB4740030.1"/>
    </source>
</evidence>
<dbReference type="Pfam" id="PF00498">
    <property type="entry name" value="FHA"/>
    <property type="match status" value="1"/>
</dbReference>